<dbReference type="PANTHER" id="PTHR10130:SF9">
    <property type="entry name" value="PEROXISOMAL TARGETING SIGNAL RECEPTOR"/>
    <property type="match status" value="1"/>
</dbReference>
<keyword evidence="5" id="KW-1185">Reference proteome</keyword>
<keyword evidence="1" id="KW-0677">Repeat</keyword>
<comment type="caution">
    <text evidence="4">The sequence shown here is derived from an EMBL/GenBank/DDBJ whole genome shotgun (WGS) entry which is preliminary data.</text>
</comment>
<dbReference type="PANTHER" id="PTHR10130">
    <property type="entry name" value="PEROXISOMAL TARGETING SIGNAL 1 RECEPTOR PEX5"/>
    <property type="match status" value="1"/>
</dbReference>
<evidence type="ECO:0000256" key="1">
    <source>
        <dbReference type="ARBA" id="ARBA00022737"/>
    </source>
</evidence>
<dbReference type="Gene3D" id="1.25.40.10">
    <property type="entry name" value="Tetratricopeptide repeat domain"/>
    <property type="match status" value="1"/>
</dbReference>
<dbReference type="GO" id="GO:0005778">
    <property type="term" value="C:peroxisomal membrane"/>
    <property type="evidence" value="ECO:0007669"/>
    <property type="project" value="TreeGrafter"/>
</dbReference>
<dbReference type="AlphaFoldDB" id="A0AAV0BQG0"/>
<evidence type="ECO:0000256" key="3">
    <source>
        <dbReference type="SAM" id="MobiDB-lite"/>
    </source>
</evidence>
<gene>
    <name evidence="4" type="ORF">PPACK8108_LOCUS23750</name>
</gene>
<evidence type="ECO:0000256" key="2">
    <source>
        <dbReference type="ARBA" id="ARBA00022803"/>
    </source>
</evidence>
<dbReference type="GO" id="GO:0005829">
    <property type="term" value="C:cytosol"/>
    <property type="evidence" value="ECO:0007669"/>
    <property type="project" value="TreeGrafter"/>
</dbReference>
<dbReference type="SUPFAM" id="SSF48452">
    <property type="entry name" value="TPR-like"/>
    <property type="match status" value="1"/>
</dbReference>
<protein>
    <submittedName>
        <fullName evidence="4">Uncharacterized protein</fullName>
    </submittedName>
</protein>
<evidence type="ECO:0000313" key="4">
    <source>
        <dbReference type="EMBL" id="CAH7688744.1"/>
    </source>
</evidence>
<dbReference type="GO" id="GO:0005052">
    <property type="term" value="F:peroxisome matrix targeting signal-1 binding"/>
    <property type="evidence" value="ECO:0007669"/>
    <property type="project" value="TreeGrafter"/>
</dbReference>
<dbReference type="Proteomes" id="UP001153365">
    <property type="component" value="Unassembled WGS sequence"/>
</dbReference>
<name>A0AAV0BQG0_PHAPC</name>
<dbReference type="InterPro" id="IPR024111">
    <property type="entry name" value="PEX5/PEX5L"/>
</dbReference>
<reference evidence="4" key="1">
    <citation type="submission" date="2022-06" db="EMBL/GenBank/DDBJ databases">
        <authorList>
            <consortium name="SYNGENTA / RWTH Aachen University"/>
        </authorList>
    </citation>
    <scope>NUCLEOTIDE SEQUENCE</scope>
</reference>
<organism evidence="4 5">
    <name type="scientific">Phakopsora pachyrhizi</name>
    <name type="common">Asian soybean rust disease fungus</name>
    <dbReference type="NCBI Taxonomy" id="170000"/>
    <lineage>
        <taxon>Eukaryota</taxon>
        <taxon>Fungi</taxon>
        <taxon>Dikarya</taxon>
        <taxon>Basidiomycota</taxon>
        <taxon>Pucciniomycotina</taxon>
        <taxon>Pucciniomycetes</taxon>
        <taxon>Pucciniales</taxon>
        <taxon>Phakopsoraceae</taxon>
        <taxon>Phakopsora</taxon>
    </lineage>
</organism>
<dbReference type="EMBL" id="CALTRL010006009">
    <property type="protein sequence ID" value="CAH7688744.1"/>
    <property type="molecule type" value="Genomic_DNA"/>
</dbReference>
<feature type="region of interest" description="Disordered" evidence="3">
    <location>
        <begin position="1"/>
        <end position="28"/>
    </location>
</feature>
<dbReference type="GO" id="GO:0016560">
    <property type="term" value="P:protein import into peroxisome matrix, docking"/>
    <property type="evidence" value="ECO:0007669"/>
    <property type="project" value="TreeGrafter"/>
</dbReference>
<evidence type="ECO:0000313" key="5">
    <source>
        <dbReference type="Proteomes" id="UP001153365"/>
    </source>
</evidence>
<dbReference type="InterPro" id="IPR011990">
    <property type="entry name" value="TPR-like_helical_dom_sf"/>
</dbReference>
<keyword evidence="2" id="KW-0802">TPR repeat</keyword>
<sequence>MTHKCGDPSWNRSGKEERQSQQQEGLNKNSTFSVYMEAIFENSDQRFPAGKDWVIIRRTIGSKKDEFSLNKKSIPKGEVMSPLDNTYYIVPQDQRAESMNTMNPSPHPFQANNPYLDNLDLFEEGQRLIISGEPLSKAHLAFEAACFLDSQRGEAWQMLGQTHAADERGQLAIKVFEKAVGCGGSDGRASWISLAICWVTKVQDVKAQTILEQWLRDAYPKLIPANSMQMANDPQNPLDG</sequence>
<accession>A0AAV0BQG0</accession>
<proteinExistence type="predicted"/>